<keyword evidence="8" id="KW-1185">Reference proteome</keyword>
<feature type="transmembrane region" description="Helical" evidence="5">
    <location>
        <begin position="515"/>
        <end position="534"/>
    </location>
</feature>
<accession>A0A816EGF5</accession>
<dbReference type="InterPro" id="IPR020843">
    <property type="entry name" value="ER"/>
</dbReference>
<evidence type="ECO:0000313" key="8">
    <source>
        <dbReference type="Proteomes" id="UP000663828"/>
    </source>
</evidence>
<dbReference type="GO" id="GO:0016651">
    <property type="term" value="F:oxidoreductase activity, acting on NAD(P)H"/>
    <property type="evidence" value="ECO:0007669"/>
    <property type="project" value="InterPro"/>
</dbReference>
<dbReference type="PANTHER" id="PTHR45348">
    <property type="entry name" value="HYPOTHETICAL OXIDOREDUCTASE (EUROFUNG)"/>
    <property type="match status" value="1"/>
</dbReference>
<proteinExistence type="predicted"/>
<dbReference type="InterPro" id="IPR017452">
    <property type="entry name" value="GPCR_Rhodpsn_7TM"/>
</dbReference>
<dbReference type="Proteomes" id="UP000663828">
    <property type="component" value="Unassembled WGS sequence"/>
</dbReference>
<comment type="subcellular location">
    <subcellularLocation>
        <location evidence="1">Membrane</location>
    </subcellularLocation>
</comment>
<reference evidence="7" key="1">
    <citation type="submission" date="2021-02" db="EMBL/GenBank/DDBJ databases">
        <authorList>
            <person name="Nowell W R."/>
        </authorList>
    </citation>
    <scope>NUCLEOTIDE SEQUENCE</scope>
</reference>
<dbReference type="PANTHER" id="PTHR45348:SF2">
    <property type="entry name" value="ZINC-TYPE ALCOHOL DEHYDROGENASE-LIKE PROTEIN C2E1P3.01"/>
    <property type="match status" value="1"/>
</dbReference>
<sequence length="535" mass="59385">MPFALVVRELKKLVLEELPLPYCGLNDLLIKVTHVAQNPTDWKSLHFGAAKPGSIVGCDFAGEVVEIGKEAIGNYRKGERVAGCVPGGVSADLGLRGAYSEYVVQEASLVFRYPSRISPAEAATIPLASITAALGLFHEMGLPLPPATTKSKTPVLVWSGSTSVGQYAIQLAKIAGCFVITTASPARHNYLKELGADVCFDYKDANTVSQVKEITKNELAYAIDCISEKESIKQVCATLTGKDPQVVTILPRVSNEIPSHVKERSVLMYTIYGHELHAFRRVYPAKPEDKIFAEHFYRLLSDYLLPNGLLKPNKVTRIPGGLNGVEEGQSSSFLNSHGYVRIYFHEIIFMVKNVIKAAKSNQSSSEKRSALHLYTVHLYFVCFLNIIAQTMSVTGLPTLQQDIIRYGLSVYFALGLLGNIFNCLMFTRSCYRHIPSSVYFLALSSFGIIYIIWTMFPLMYTLNNPDPQTQSAIYCKTQKYGIHLLALYLRYTIVFACIDRFLITRTNVRLRSLSSVKTAIISLIVMVIIGFFIAV</sequence>
<evidence type="ECO:0000256" key="5">
    <source>
        <dbReference type="SAM" id="Phobius"/>
    </source>
</evidence>
<dbReference type="Gene3D" id="1.20.1070.10">
    <property type="entry name" value="Rhodopsin 7-helix transmembrane proteins"/>
    <property type="match status" value="1"/>
</dbReference>
<feature type="transmembrane region" description="Helical" evidence="5">
    <location>
        <begin position="371"/>
        <end position="391"/>
    </location>
</feature>
<comment type="caution">
    <text evidence="7">The sequence shown here is derived from an EMBL/GenBank/DDBJ whole genome shotgun (WGS) entry which is preliminary data.</text>
</comment>
<evidence type="ECO:0000259" key="6">
    <source>
        <dbReference type="PROSITE" id="PS50262"/>
    </source>
</evidence>
<dbReference type="GO" id="GO:0016020">
    <property type="term" value="C:membrane"/>
    <property type="evidence" value="ECO:0007669"/>
    <property type="project" value="UniProtKB-SubCell"/>
</dbReference>
<evidence type="ECO:0000256" key="4">
    <source>
        <dbReference type="ARBA" id="ARBA00023136"/>
    </source>
</evidence>
<protein>
    <recommendedName>
        <fullName evidence="6">G-protein coupled receptors family 1 profile domain-containing protein</fullName>
    </recommendedName>
</protein>
<feature type="non-terminal residue" evidence="7">
    <location>
        <position position="1"/>
    </location>
</feature>
<dbReference type="AlphaFoldDB" id="A0A816EGF5"/>
<dbReference type="CDD" id="cd08249">
    <property type="entry name" value="enoyl_reductase_like"/>
    <property type="match status" value="1"/>
</dbReference>
<name>A0A816EGF5_ADIRI</name>
<feature type="transmembrane region" description="Helical" evidence="5">
    <location>
        <begin position="403"/>
        <end position="426"/>
    </location>
</feature>
<dbReference type="EMBL" id="CAJNOR010009913">
    <property type="protein sequence ID" value="CAF1649388.1"/>
    <property type="molecule type" value="Genomic_DNA"/>
</dbReference>
<dbReference type="InterPro" id="IPR013154">
    <property type="entry name" value="ADH-like_N"/>
</dbReference>
<dbReference type="SUPFAM" id="SSF81321">
    <property type="entry name" value="Family A G protein-coupled receptor-like"/>
    <property type="match status" value="1"/>
</dbReference>
<dbReference type="InterPro" id="IPR013149">
    <property type="entry name" value="ADH-like_C"/>
</dbReference>
<organism evidence="7 8">
    <name type="scientific">Adineta ricciae</name>
    <name type="common">Rotifer</name>
    <dbReference type="NCBI Taxonomy" id="249248"/>
    <lineage>
        <taxon>Eukaryota</taxon>
        <taxon>Metazoa</taxon>
        <taxon>Spiralia</taxon>
        <taxon>Gnathifera</taxon>
        <taxon>Rotifera</taxon>
        <taxon>Eurotatoria</taxon>
        <taxon>Bdelloidea</taxon>
        <taxon>Adinetida</taxon>
        <taxon>Adinetidae</taxon>
        <taxon>Adineta</taxon>
    </lineage>
</organism>
<dbReference type="InterPro" id="IPR036291">
    <property type="entry name" value="NAD(P)-bd_dom_sf"/>
</dbReference>
<gene>
    <name evidence="7" type="ORF">XAT740_LOCUS54689</name>
</gene>
<dbReference type="Gene3D" id="3.90.180.10">
    <property type="entry name" value="Medium-chain alcohol dehydrogenases, catalytic domain"/>
    <property type="match status" value="1"/>
</dbReference>
<feature type="transmembrane region" description="Helical" evidence="5">
    <location>
        <begin position="480"/>
        <end position="503"/>
    </location>
</feature>
<evidence type="ECO:0000256" key="2">
    <source>
        <dbReference type="ARBA" id="ARBA00022692"/>
    </source>
</evidence>
<keyword evidence="3 5" id="KW-1133">Transmembrane helix</keyword>
<evidence type="ECO:0000256" key="1">
    <source>
        <dbReference type="ARBA" id="ARBA00004370"/>
    </source>
</evidence>
<evidence type="ECO:0000313" key="7">
    <source>
        <dbReference type="EMBL" id="CAF1649388.1"/>
    </source>
</evidence>
<dbReference type="SMART" id="SM00829">
    <property type="entry name" value="PKS_ER"/>
    <property type="match status" value="1"/>
</dbReference>
<dbReference type="InterPro" id="IPR011032">
    <property type="entry name" value="GroES-like_sf"/>
</dbReference>
<keyword evidence="4 5" id="KW-0472">Membrane</keyword>
<dbReference type="PROSITE" id="PS50262">
    <property type="entry name" value="G_PROTEIN_RECEP_F1_2"/>
    <property type="match status" value="1"/>
</dbReference>
<dbReference type="Pfam" id="PF00107">
    <property type="entry name" value="ADH_zinc_N"/>
    <property type="match status" value="1"/>
</dbReference>
<keyword evidence="2 5" id="KW-0812">Transmembrane</keyword>
<dbReference type="Pfam" id="PF08240">
    <property type="entry name" value="ADH_N"/>
    <property type="match status" value="1"/>
</dbReference>
<dbReference type="SUPFAM" id="SSF50129">
    <property type="entry name" value="GroES-like"/>
    <property type="match status" value="1"/>
</dbReference>
<dbReference type="SUPFAM" id="SSF51735">
    <property type="entry name" value="NAD(P)-binding Rossmann-fold domains"/>
    <property type="match status" value="1"/>
</dbReference>
<feature type="transmembrane region" description="Helical" evidence="5">
    <location>
        <begin position="438"/>
        <end position="460"/>
    </location>
</feature>
<feature type="domain" description="G-protein coupled receptors family 1 profile" evidence="6">
    <location>
        <begin position="418"/>
        <end position="535"/>
    </location>
</feature>
<dbReference type="Gene3D" id="3.40.50.720">
    <property type="entry name" value="NAD(P)-binding Rossmann-like Domain"/>
    <property type="match status" value="1"/>
</dbReference>
<evidence type="ECO:0000256" key="3">
    <source>
        <dbReference type="ARBA" id="ARBA00022989"/>
    </source>
</evidence>
<dbReference type="InterPro" id="IPR047122">
    <property type="entry name" value="Trans-enoyl_RdTase-like"/>
</dbReference>